<accession>A0A1F6FIA8</accession>
<organism evidence="1 2">
    <name type="scientific">Candidatus Kaiserbacteria bacterium RIFOXYB1_FULL_46_14</name>
    <dbReference type="NCBI Taxonomy" id="1798531"/>
    <lineage>
        <taxon>Bacteria</taxon>
        <taxon>Candidatus Kaiseribacteriota</taxon>
    </lineage>
</organism>
<evidence type="ECO:0000313" key="1">
    <source>
        <dbReference type="EMBL" id="OGG85598.1"/>
    </source>
</evidence>
<protein>
    <submittedName>
        <fullName evidence="1">Uncharacterized protein</fullName>
    </submittedName>
</protein>
<comment type="caution">
    <text evidence="1">The sequence shown here is derived from an EMBL/GenBank/DDBJ whole genome shotgun (WGS) entry which is preliminary data.</text>
</comment>
<proteinExistence type="predicted"/>
<dbReference type="EMBL" id="MFMS01000006">
    <property type="protein sequence ID" value="OGG85598.1"/>
    <property type="molecule type" value="Genomic_DNA"/>
</dbReference>
<dbReference type="Proteomes" id="UP000177395">
    <property type="component" value="Unassembled WGS sequence"/>
</dbReference>
<reference evidence="1 2" key="1">
    <citation type="journal article" date="2016" name="Nat. Commun.">
        <title>Thousands of microbial genomes shed light on interconnected biogeochemical processes in an aquifer system.</title>
        <authorList>
            <person name="Anantharaman K."/>
            <person name="Brown C.T."/>
            <person name="Hug L.A."/>
            <person name="Sharon I."/>
            <person name="Castelle C.J."/>
            <person name="Probst A.J."/>
            <person name="Thomas B.C."/>
            <person name="Singh A."/>
            <person name="Wilkins M.J."/>
            <person name="Karaoz U."/>
            <person name="Brodie E.L."/>
            <person name="Williams K.H."/>
            <person name="Hubbard S.S."/>
            <person name="Banfield J.F."/>
        </authorList>
    </citation>
    <scope>NUCLEOTIDE SEQUENCE [LARGE SCALE GENOMIC DNA]</scope>
</reference>
<dbReference type="STRING" id="1798531.A2392_02385"/>
<dbReference type="AlphaFoldDB" id="A0A1F6FIA8"/>
<name>A0A1F6FIA8_9BACT</name>
<gene>
    <name evidence="1" type="ORF">A2392_02385</name>
</gene>
<sequence>MTKSKLTLITGVVATFAVAILIAGSGTEQKPFQSVELNLAEVSPLGESAGYAVPASGETVRVYIPKALISDNVNWTFRNEEYRVTYGPKKAGAADFCKLESKAPGSNDWKKIDEAGAGNTKNIAQSPATLGTWHYRASCGIKIDVCQTYQVFNEHTYFKSLKASGLFSLNFETPYAEAGGGGAKCNKKFYGDWVYLNHNVVPKPPVAEISQNKATTDKGESFTVTYGPKRTGYAGGVADSCVLQRMAPSQTTWVEVDTSAGRTNNVSQTFNTLGTWKYRARCSNDGGNSNWVGLNHDVVPKPPVAEISQNKSTTDKGESFTVTYGPKRTGYAGGVADSCVLQRLAPSQTTWVNVDTSAGRTNNVSQMFNTVGTYRYRAQCTNDGGSSAWVSLNHIVVTDGTVPTVILEVRNVTADDAWTSGNISINTGDQINLRWDGNNVSTCTGSAFSTGGAVSGTNANVTEPTANSSRTYTVNCTGTNGAASDSLSVSLGVGTTGDVDVDPDIVRKGDTVDVTWTGATGACTLTGPGVNMTNLGPSGSVQVVINGESTYTLTCPGGEDTATVKVLPVIQET</sequence>
<evidence type="ECO:0000313" key="2">
    <source>
        <dbReference type="Proteomes" id="UP000177395"/>
    </source>
</evidence>